<reference evidence="2 3" key="1">
    <citation type="submission" date="2019-05" db="EMBL/GenBank/DDBJ databases">
        <title>Another draft genome of Portunus trituberculatus and its Hox gene families provides insights of decapod evolution.</title>
        <authorList>
            <person name="Jeong J.-H."/>
            <person name="Song I."/>
            <person name="Kim S."/>
            <person name="Choi T."/>
            <person name="Kim D."/>
            <person name="Ryu S."/>
            <person name="Kim W."/>
        </authorList>
    </citation>
    <scope>NUCLEOTIDE SEQUENCE [LARGE SCALE GENOMIC DNA]</scope>
    <source>
        <tissue evidence="2">Muscle</tissue>
    </source>
</reference>
<evidence type="ECO:0000313" key="2">
    <source>
        <dbReference type="EMBL" id="MPC14643.1"/>
    </source>
</evidence>
<proteinExistence type="predicted"/>
<organism evidence="2 3">
    <name type="scientific">Portunus trituberculatus</name>
    <name type="common">Swimming crab</name>
    <name type="synonym">Neptunus trituberculatus</name>
    <dbReference type="NCBI Taxonomy" id="210409"/>
    <lineage>
        <taxon>Eukaryota</taxon>
        <taxon>Metazoa</taxon>
        <taxon>Ecdysozoa</taxon>
        <taxon>Arthropoda</taxon>
        <taxon>Crustacea</taxon>
        <taxon>Multicrustacea</taxon>
        <taxon>Malacostraca</taxon>
        <taxon>Eumalacostraca</taxon>
        <taxon>Eucarida</taxon>
        <taxon>Decapoda</taxon>
        <taxon>Pleocyemata</taxon>
        <taxon>Brachyura</taxon>
        <taxon>Eubrachyura</taxon>
        <taxon>Portunoidea</taxon>
        <taxon>Portunidae</taxon>
        <taxon>Portuninae</taxon>
        <taxon>Portunus</taxon>
    </lineage>
</organism>
<sequence length="62" mass="7163">MRSVRQFSFLGLQSHPRTPDPPWISLTYHSYRYITTTPPIRVKKGDEMPKNGDNQALLTQCS</sequence>
<keyword evidence="3" id="KW-1185">Reference proteome</keyword>
<evidence type="ECO:0000313" key="3">
    <source>
        <dbReference type="Proteomes" id="UP000324222"/>
    </source>
</evidence>
<dbReference type="AlphaFoldDB" id="A0A5B7D477"/>
<dbReference type="Proteomes" id="UP000324222">
    <property type="component" value="Unassembled WGS sequence"/>
</dbReference>
<evidence type="ECO:0000256" key="1">
    <source>
        <dbReference type="SAM" id="MobiDB-lite"/>
    </source>
</evidence>
<dbReference type="EMBL" id="VSRR010000368">
    <property type="protein sequence ID" value="MPC14643.1"/>
    <property type="molecule type" value="Genomic_DNA"/>
</dbReference>
<feature type="region of interest" description="Disordered" evidence="1">
    <location>
        <begin position="42"/>
        <end position="62"/>
    </location>
</feature>
<protein>
    <submittedName>
        <fullName evidence="2">Uncharacterized protein</fullName>
    </submittedName>
</protein>
<name>A0A5B7D477_PORTR</name>
<feature type="compositionally biased region" description="Polar residues" evidence="1">
    <location>
        <begin position="52"/>
        <end position="62"/>
    </location>
</feature>
<comment type="caution">
    <text evidence="2">The sequence shown here is derived from an EMBL/GenBank/DDBJ whole genome shotgun (WGS) entry which is preliminary data.</text>
</comment>
<accession>A0A5B7D477</accession>
<gene>
    <name evidence="2" type="ORF">E2C01_007413</name>
</gene>